<comment type="caution">
    <text evidence="1">The sequence shown here is derived from an EMBL/GenBank/DDBJ whole genome shotgun (WGS) entry which is preliminary data.</text>
</comment>
<protein>
    <submittedName>
        <fullName evidence="1">DUF4288 domain-containing protein</fullName>
    </submittedName>
</protein>
<dbReference type="Proteomes" id="UP000282759">
    <property type="component" value="Unassembled WGS sequence"/>
</dbReference>
<dbReference type="OrthoDB" id="795527at2"/>
<reference evidence="1 2" key="1">
    <citation type="submission" date="2019-01" db="EMBL/GenBank/DDBJ databases">
        <authorList>
            <person name="Chen W.-M."/>
        </authorList>
    </citation>
    <scope>NUCLEOTIDE SEQUENCE [LARGE SCALE GENOMIC DNA]</scope>
    <source>
        <strain evidence="1 2">YBJ-36</strain>
    </source>
</reference>
<keyword evidence="2" id="KW-1185">Reference proteome</keyword>
<organism evidence="1 2">
    <name type="scientific">Mucilaginibacter limnophilus</name>
    <dbReference type="NCBI Taxonomy" id="1932778"/>
    <lineage>
        <taxon>Bacteria</taxon>
        <taxon>Pseudomonadati</taxon>
        <taxon>Bacteroidota</taxon>
        <taxon>Sphingobacteriia</taxon>
        <taxon>Sphingobacteriales</taxon>
        <taxon>Sphingobacteriaceae</taxon>
        <taxon>Mucilaginibacter</taxon>
    </lineage>
</organism>
<gene>
    <name evidence="1" type="ORF">EOD41_14595</name>
</gene>
<accession>A0A437MRB4</accession>
<dbReference type="Pfam" id="PF14119">
    <property type="entry name" value="DUF4288"/>
    <property type="match status" value="1"/>
</dbReference>
<evidence type="ECO:0000313" key="1">
    <source>
        <dbReference type="EMBL" id="RVU00184.1"/>
    </source>
</evidence>
<dbReference type="InterPro" id="IPR025630">
    <property type="entry name" value="DUF4288"/>
</dbReference>
<dbReference type="RefSeq" id="WP_127706191.1">
    <property type="nucleotide sequence ID" value="NZ_SACK01000006.1"/>
</dbReference>
<evidence type="ECO:0000313" key="2">
    <source>
        <dbReference type="Proteomes" id="UP000282759"/>
    </source>
</evidence>
<proteinExistence type="predicted"/>
<dbReference type="AlphaFoldDB" id="A0A437MRB4"/>
<name>A0A437MRB4_9SPHI</name>
<sequence length="111" mass="12769">MNWYVTKLIFRIISGDGNHPAQFDEQLRLINADTEQTAFEKANRIGAELQDSFSNAQKQMVKWQFVDVTEINPINSLTDGTELHYQIHEAPDADLYIAWAHHRSALLTIKN</sequence>
<dbReference type="EMBL" id="SACK01000006">
    <property type="protein sequence ID" value="RVU00184.1"/>
    <property type="molecule type" value="Genomic_DNA"/>
</dbReference>